<gene>
    <name evidence="2" type="ORF">R54876_GBNLAHCA_01517</name>
</gene>
<organism evidence="2 3">
    <name type="scientific">Eupransor demetentiae</name>
    <dbReference type="NCBI Taxonomy" id="3109584"/>
    <lineage>
        <taxon>Bacteria</taxon>
        <taxon>Bacillati</taxon>
        <taxon>Bacillota</taxon>
        <taxon>Bacilli</taxon>
        <taxon>Lactobacillales</taxon>
        <taxon>Lactobacillaceae</taxon>
        <taxon>Eupransor</taxon>
    </lineage>
</organism>
<comment type="caution">
    <text evidence="2">The sequence shown here is derived from an EMBL/GenBank/DDBJ whole genome shotgun (WGS) entry which is preliminary data.</text>
</comment>
<dbReference type="InterPro" id="IPR030949">
    <property type="entry name" value="ECF_S_folate_fam"/>
</dbReference>
<dbReference type="Pfam" id="PF12822">
    <property type="entry name" value="ECF_trnsprt"/>
    <property type="match status" value="1"/>
</dbReference>
<protein>
    <submittedName>
        <fullName evidence="2">Membrane (S) component (ECF-S)</fullName>
    </submittedName>
</protein>
<dbReference type="InterPro" id="IPR024529">
    <property type="entry name" value="ECF_trnsprt_substrate-spec"/>
</dbReference>
<dbReference type="EMBL" id="CAWVOH010000005">
    <property type="protein sequence ID" value="CAK8054920.1"/>
    <property type="molecule type" value="Genomic_DNA"/>
</dbReference>
<reference evidence="2 3" key="1">
    <citation type="submission" date="2024-01" db="EMBL/GenBank/DDBJ databases">
        <authorList>
            <person name="Botero Cardona J."/>
        </authorList>
    </citation>
    <scope>NUCLEOTIDE SEQUENCE [LARGE SCALE GENOMIC DNA]</scope>
    <source>
        <strain evidence="2 3">LMG 33000</strain>
    </source>
</reference>
<proteinExistence type="predicted"/>
<name>A0ABM9N7K2_9LACO</name>
<evidence type="ECO:0000313" key="3">
    <source>
        <dbReference type="Proteomes" id="UP001314241"/>
    </source>
</evidence>
<accession>A0ABM9N7K2</accession>
<evidence type="ECO:0000256" key="1">
    <source>
        <dbReference type="SAM" id="Phobius"/>
    </source>
</evidence>
<dbReference type="Gene3D" id="1.10.1760.20">
    <property type="match status" value="1"/>
</dbReference>
<dbReference type="NCBIfam" id="TIGR04518">
    <property type="entry name" value="ECF_S_folT_fam"/>
    <property type="match status" value="1"/>
</dbReference>
<sequence length="184" mass="20875">MNIRAKKWVLPKLDTRQLVLLAFLMALSLILGRFGTVSTQFIQVGFTFVATSLIARWYGPIWAVLTASILDVVKVMLMGGQYFIGFTVTAAAAALIYGWGYYRVDKISWLRVAITVALVTFIVNLGLNTINLILMYQPVHSWSSFWAFITPRFIKNLTVYPIQVLVSYFVLNNPVINRLTKDIF</sequence>
<feature type="transmembrane region" description="Helical" evidence="1">
    <location>
        <begin position="108"/>
        <end position="127"/>
    </location>
</feature>
<keyword evidence="1" id="KW-1133">Transmembrane helix</keyword>
<keyword evidence="1" id="KW-0472">Membrane</keyword>
<feature type="transmembrane region" description="Helical" evidence="1">
    <location>
        <begin position="49"/>
        <end position="70"/>
    </location>
</feature>
<keyword evidence="1" id="KW-0812">Transmembrane</keyword>
<keyword evidence="3" id="KW-1185">Reference proteome</keyword>
<evidence type="ECO:0000313" key="2">
    <source>
        <dbReference type="EMBL" id="CAK8054920.1"/>
    </source>
</evidence>
<dbReference type="Proteomes" id="UP001314241">
    <property type="component" value="Unassembled WGS sequence"/>
</dbReference>
<feature type="transmembrane region" description="Helical" evidence="1">
    <location>
        <begin position="82"/>
        <end position="102"/>
    </location>
</feature>
<dbReference type="RefSeq" id="WP_349642464.1">
    <property type="nucleotide sequence ID" value="NZ_CAWVOH010000005.1"/>
</dbReference>